<reference evidence="2 3" key="1">
    <citation type="submission" date="2024-10" db="EMBL/GenBank/DDBJ databases">
        <title>The Natural Products Discovery Center: Release of the First 8490 Sequenced Strains for Exploring Actinobacteria Biosynthetic Diversity.</title>
        <authorList>
            <person name="Kalkreuter E."/>
            <person name="Kautsar S.A."/>
            <person name="Yang D."/>
            <person name="Bader C.D."/>
            <person name="Teijaro C.N."/>
            <person name="Fluegel L."/>
            <person name="Davis C.M."/>
            <person name="Simpson J.R."/>
            <person name="Lauterbach L."/>
            <person name="Steele A.D."/>
            <person name="Gui C."/>
            <person name="Meng S."/>
            <person name="Li G."/>
            <person name="Viehrig K."/>
            <person name="Ye F."/>
            <person name="Su P."/>
            <person name="Kiefer A.F."/>
            <person name="Nichols A."/>
            <person name="Cepeda A.J."/>
            <person name="Yan W."/>
            <person name="Fan B."/>
            <person name="Jiang Y."/>
            <person name="Adhikari A."/>
            <person name="Zheng C.-J."/>
            <person name="Schuster L."/>
            <person name="Cowan T.M."/>
            <person name="Smanski M.J."/>
            <person name="Chevrette M.G."/>
            <person name="De Carvalho L.P.S."/>
            <person name="Shen B."/>
        </authorList>
    </citation>
    <scope>NUCLEOTIDE SEQUENCE [LARGE SCALE GENOMIC DNA]</scope>
    <source>
        <strain evidence="2 3">NPDC051599</strain>
    </source>
</reference>
<evidence type="ECO:0000313" key="2">
    <source>
        <dbReference type="EMBL" id="MFI5681113.1"/>
    </source>
</evidence>
<protein>
    <submittedName>
        <fullName evidence="2">Uncharacterized protein</fullName>
    </submittedName>
</protein>
<keyword evidence="3" id="KW-1185">Reference proteome</keyword>
<feature type="compositionally biased region" description="Low complexity" evidence="1">
    <location>
        <begin position="38"/>
        <end position="49"/>
    </location>
</feature>
<sequence length="56" mass="5972">MTVSEAQRDDLIGELVRAGWMRIWEAVHLSLGADSEETASSPAACSATPLRPSGFP</sequence>
<gene>
    <name evidence="2" type="ORF">ACIA8P_42010</name>
</gene>
<proteinExistence type="predicted"/>
<dbReference type="RefSeq" id="WP_398661543.1">
    <property type="nucleotide sequence ID" value="NZ_JBITDC010000026.1"/>
</dbReference>
<organism evidence="2 3">
    <name type="scientific">Streptomyces cellulosae</name>
    <dbReference type="NCBI Taxonomy" id="1968"/>
    <lineage>
        <taxon>Bacteria</taxon>
        <taxon>Bacillati</taxon>
        <taxon>Actinomycetota</taxon>
        <taxon>Actinomycetes</taxon>
        <taxon>Kitasatosporales</taxon>
        <taxon>Streptomycetaceae</taxon>
        <taxon>Streptomyces</taxon>
    </lineage>
</organism>
<comment type="caution">
    <text evidence="2">The sequence shown here is derived from an EMBL/GenBank/DDBJ whole genome shotgun (WGS) entry which is preliminary data.</text>
</comment>
<dbReference type="Proteomes" id="UP001612415">
    <property type="component" value="Unassembled WGS sequence"/>
</dbReference>
<evidence type="ECO:0000313" key="3">
    <source>
        <dbReference type="Proteomes" id="UP001612415"/>
    </source>
</evidence>
<dbReference type="EMBL" id="JBITDC010000026">
    <property type="protein sequence ID" value="MFI5681113.1"/>
    <property type="molecule type" value="Genomic_DNA"/>
</dbReference>
<feature type="region of interest" description="Disordered" evidence="1">
    <location>
        <begin position="35"/>
        <end position="56"/>
    </location>
</feature>
<evidence type="ECO:0000256" key="1">
    <source>
        <dbReference type="SAM" id="MobiDB-lite"/>
    </source>
</evidence>
<accession>A0ABW7YFD1</accession>
<name>A0ABW7YFD1_STRCE</name>